<evidence type="ECO:0000313" key="3">
    <source>
        <dbReference type="EMBL" id="OAX52945.1"/>
    </source>
</evidence>
<feature type="region of interest" description="Disordered" evidence="1">
    <location>
        <begin position="1"/>
        <end position="23"/>
    </location>
</feature>
<dbReference type="PATRIC" id="fig|37923.10.peg.1469"/>
<evidence type="ECO:0000313" key="6">
    <source>
        <dbReference type="Proteomes" id="UP000053171"/>
    </source>
</evidence>
<evidence type="ECO:0000256" key="2">
    <source>
        <dbReference type="SAM" id="Phobius"/>
    </source>
</evidence>
<name>A0A0Q2YUZ2_9MICC</name>
<dbReference type="GeneID" id="61263110"/>
<gene>
    <name evidence="4" type="ORF">A5N15_01035</name>
    <name evidence="3" type="ORF">AN277_0200850</name>
    <name evidence="5" type="ORF">I6G21_06910</name>
</gene>
<reference evidence="5 8" key="4">
    <citation type="submission" date="2020-12" db="EMBL/GenBank/DDBJ databases">
        <title>FDA dAtabase for Regulatory Grade micrObial Sequences (FDA-ARGOS): Supporting development and validation of Infectious Disease Dx tests.</title>
        <authorList>
            <person name="Sproer C."/>
            <person name="Gronow S."/>
            <person name="Severitt S."/>
            <person name="Schroder I."/>
            <person name="Tallon L."/>
            <person name="Sadzewicz L."/>
            <person name="Zhao X."/>
            <person name="Boylan J."/>
            <person name="Ott S."/>
            <person name="Bowen H."/>
            <person name="Vavikolanu K."/>
            <person name="Mehta A."/>
            <person name="Aluvathingal J."/>
            <person name="Nadendla S."/>
            <person name="Lowell S."/>
            <person name="Myers T."/>
            <person name="Yan Y."/>
            <person name="Sichtig H."/>
        </authorList>
    </citation>
    <scope>NUCLEOTIDE SEQUENCE [LARGE SCALE GENOMIC DNA]</scope>
    <source>
        <strain evidence="5 8">FDAARGOS_864</strain>
    </source>
</reference>
<protein>
    <submittedName>
        <fullName evidence="3">Uncharacterized protein</fullName>
    </submittedName>
</protein>
<dbReference type="KEGG" id="rkr:I6G21_06910"/>
<evidence type="ECO:0000313" key="8">
    <source>
        <dbReference type="Proteomes" id="UP000594975"/>
    </source>
</evidence>
<evidence type="ECO:0000256" key="1">
    <source>
        <dbReference type="SAM" id="MobiDB-lite"/>
    </source>
</evidence>
<dbReference type="Proteomes" id="UP000092021">
    <property type="component" value="Unassembled WGS sequence"/>
</dbReference>
<reference evidence="3 6" key="3">
    <citation type="submission" date="2016-06" db="EMBL/GenBank/DDBJ databases">
        <title>Identification of putative biosynthetic pathways for the production of bioactive secondary metabolites by the marine actinomycete Kocuria kristinae RUTW2-3.</title>
        <authorList>
            <person name="Waterworth S.C."/>
            <person name="Walmsley T.A."/>
            <person name="Matongo T."/>
            <person name="Davies-Coleman M.T."/>
            <person name="Dorrington R.A."/>
        </authorList>
    </citation>
    <scope>NUCLEOTIDE SEQUENCE [LARGE SCALE GENOMIC DNA]</scope>
    <source>
        <strain evidence="6">RuSp02-3</strain>
        <strain evidence="3">RUTW2-3</strain>
        <strain evidence="4 7">RUTW4-5</strain>
    </source>
</reference>
<accession>A0A0Q2YUZ2</accession>
<keyword evidence="2" id="KW-0472">Membrane</keyword>
<proteinExistence type="predicted"/>
<dbReference type="EMBL" id="CP065738">
    <property type="protein sequence ID" value="QPT53038.1"/>
    <property type="molecule type" value="Genomic_DNA"/>
</dbReference>
<dbReference type="Proteomes" id="UP000053171">
    <property type="component" value="Unassembled WGS sequence"/>
</dbReference>
<evidence type="ECO:0000313" key="5">
    <source>
        <dbReference type="EMBL" id="QPT53038.1"/>
    </source>
</evidence>
<reference evidence="6" key="1">
    <citation type="submission" date="2016-04" db="EMBL/GenBank/DDBJ databases">
        <authorList>
            <person name="Waterworth S."/>
            <person name="Matcher G."/>
        </authorList>
    </citation>
    <scope>NUCLEOTIDE SEQUENCE [LARGE SCALE GENOMIC DNA]</scope>
    <source>
        <strain evidence="6">RuSp02-3</strain>
    </source>
</reference>
<feature type="transmembrane region" description="Helical" evidence="2">
    <location>
        <begin position="65"/>
        <end position="86"/>
    </location>
</feature>
<keyword evidence="2" id="KW-1133">Transmembrane helix</keyword>
<organism evidence="3 6">
    <name type="scientific">Rothia kristinae</name>
    <dbReference type="NCBI Taxonomy" id="37923"/>
    <lineage>
        <taxon>Bacteria</taxon>
        <taxon>Bacillati</taxon>
        <taxon>Actinomycetota</taxon>
        <taxon>Actinomycetes</taxon>
        <taxon>Micrococcales</taxon>
        <taxon>Micrococcaceae</taxon>
        <taxon>Rothia</taxon>
    </lineage>
</organism>
<keyword evidence="2" id="KW-0812">Transmembrane</keyword>
<sequence>MSSTTHAETGRTAQTGQRRDGATRVRTYSGQGHLASNILTFILCFALLCGSLVLFSYWISDPKAGPVFVLGLAAYAVTFLIPLWLLNSGTRKHAVSGRATMQDPA</sequence>
<dbReference type="EMBL" id="LWGZ01000085">
    <property type="protein sequence ID" value="OAX67747.1"/>
    <property type="molecule type" value="Genomic_DNA"/>
</dbReference>
<evidence type="ECO:0000313" key="4">
    <source>
        <dbReference type="EMBL" id="OAX67747.1"/>
    </source>
</evidence>
<dbReference type="EMBL" id="LJBJ02000001">
    <property type="protein sequence ID" value="OAX52945.1"/>
    <property type="molecule type" value="Genomic_DNA"/>
</dbReference>
<dbReference type="RefSeq" id="WP_055684369.1">
    <property type="nucleotide sequence ID" value="NZ_CP065738.1"/>
</dbReference>
<reference evidence="3" key="2">
    <citation type="submission" date="2016-04" db="EMBL/GenBank/DDBJ databases">
        <authorList>
            <person name="Evans L.H."/>
            <person name="Alamgir A."/>
            <person name="Owens N."/>
            <person name="Weber N.D."/>
            <person name="Virtaneva K."/>
            <person name="Barbian K."/>
            <person name="Babar A."/>
            <person name="Rosenke K."/>
        </authorList>
    </citation>
    <scope>NUCLEOTIDE SEQUENCE [LARGE SCALE GENOMIC DNA]</scope>
    <source>
        <strain evidence="3">RUTW2-3</strain>
    </source>
</reference>
<feature type="transmembrane region" description="Helical" evidence="2">
    <location>
        <begin position="34"/>
        <end position="59"/>
    </location>
</feature>
<feature type="compositionally biased region" description="Polar residues" evidence="1">
    <location>
        <begin position="1"/>
        <end position="16"/>
    </location>
</feature>
<dbReference type="Proteomes" id="UP000594975">
    <property type="component" value="Chromosome"/>
</dbReference>
<evidence type="ECO:0000313" key="7">
    <source>
        <dbReference type="Proteomes" id="UP000092021"/>
    </source>
</evidence>
<dbReference type="AlphaFoldDB" id="A0A0Q2YUZ2"/>
<keyword evidence="6" id="KW-1185">Reference proteome</keyword>